<dbReference type="Gene3D" id="4.10.410.60">
    <property type="match status" value="1"/>
</dbReference>
<dbReference type="GO" id="GO:0005840">
    <property type="term" value="C:ribosome"/>
    <property type="evidence" value="ECO:0007669"/>
    <property type="project" value="UniProtKB-KW"/>
</dbReference>
<dbReference type="InterPro" id="IPR021137">
    <property type="entry name" value="Ribosomal_bL35-like"/>
</dbReference>
<dbReference type="SUPFAM" id="SSF143034">
    <property type="entry name" value="L35p-like"/>
    <property type="match status" value="1"/>
</dbReference>
<dbReference type="PROSITE" id="PS00936">
    <property type="entry name" value="RIBOSOMAL_L35"/>
    <property type="match status" value="1"/>
</dbReference>
<proteinExistence type="inferred from homology"/>
<organism evidence="6 7">
    <name type="scientific">Candidatus Roizmanbacteria bacterium CG_4_10_14_0_2_um_filter_39_13</name>
    <dbReference type="NCBI Taxonomy" id="1974825"/>
    <lineage>
        <taxon>Bacteria</taxon>
        <taxon>Candidatus Roizmaniibacteriota</taxon>
    </lineage>
</organism>
<evidence type="ECO:0000256" key="2">
    <source>
        <dbReference type="ARBA" id="ARBA00022980"/>
    </source>
</evidence>
<name>A0A2M7U209_9BACT</name>
<dbReference type="GO" id="GO:1990904">
    <property type="term" value="C:ribonucleoprotein complex"/>
    <property type="evidence" value="ECO:0007669"/>
    <property type="project" value="UniProtKB-KW"/>
</dbReference>
<protein>
    <recommendedName>
        <fullName evidence="4">Large ribosomal subunit protein bL35</fullName>
    </recommendedName>
</protein>
<sequence length="67" mass="7692">MANNKQKTHKGASKRFKITATGKVLHRSQKIRHLQAKKSKRKQRALKLDKSVEGRMKTKIKKLLGKA</sequence>
<evidence type="ECO:0000256" key="1">
    <source>
        <dbReference type="ARBA" id="ARBA00006598"/>
    </source>
</evidence>
<dbReference type="InterPro" id="IPR001706">
    <property type="entry name" value="Ribosomal_bL35"/>
</dbReference>
<dbReference type="InterPro" id="IPR037229">
    <property type="entry name" value="Ribosomal_bL35_sf"/>
</dbReference>
<keyword evidence="3 4" id="KW-0687">Ribonucleoprotein</keyword>
<evidence type="ECO:0000256" key="5">
    <source>
        <dbReference type="RuleBase" id="RU000568"/>
    </source>
</evidence>
<dbReference type="EMBL" id="PFOB01000001">
    <property type="protein sequence ID" value="PIZ64158.1"/>
    <property type="molecule type" value="Genomic_DNA"/>
</dbReference>
<dbReference type="GO" id="GO:0006412">
    <property type="term" value="P:translation"/>
    <property type="evidence" value="ECO:0007669"/>
    <property type="project" value="UniProtKB-UniRule"/>
</dbReference>
<comment type="similarity">
    <text evidence="1 4 5">Belongs to the bacterial ribosomal protein bL35 family.</text>
</comment>
<evidence type="ECO:0000256" key="3">
    <source>
        <dbReference type="ARBA" id="ARBA00023274"/>
    </source>
</evidence>
<dbReference type="Proteomes" id="UP000228503">
    <property type="component" value="Unassembled WGS sequence"/>
</dbReference>
<reference evidence="7" key="1">
    <citation type="submission" date="2017-09" db="EMBL/GenBank/DDBJ databases">
        <title>Depth-based differentiation of microbial function through sediment-hosted aquifers and enrichment of novel symbionts in the deep terrestrial subsurface.</title>
        <authorList>
            <person name="Probst A.J."/>
            <person name="Ladd B."/>
            <person name="Jarett J.K."/>
            <person name="Geller-Mcgrath D.E."/>
            <person name="Sieber C.M.K."/>
            <person name="Emerson J.B."/>
            <person name="Anantharaman K."/>
            <person name="Thomas B.C."/>
            <person name="Malmstrom R."/>
            <person name="Stieglmeier M."/>
            <person name="Klingl A."/>
            <person name="Woyke T."/>
            <person name="Ryan C.M."/>
            <person name="Banfield J.F."/>
        </authorList>
    </citation>
    <scope>NUCLEOTIDE SEQUENCE [LARGE SCALE GENOMIC DNA]</scope>
</reference>
<dbReference type="PRINTS" id="PR00064">
    <property type="entry name" value="RIBOSOMALL35"/>
</dbReference>
<comment type="caution">
    <text evidence="6">The sequence shown here is derived from an EMBL/GenBank/DDBJ whole genome shotgun (WGS) entry which is preliminary data.</text>
</comment>
<dbReference type="InterPro" id="IPR018265">
    <property type="entry name" value="Ribosomal_bL35_CS"/>
</dbReference>
<gene>
    <name evidence="4" type="primary">rpmI</name>
    <name evidence="6" type="ORF">COY16_00150</name>
</gene>
<dbReference type="AlphaFoldDB" id="A0A2M7U209"/>
<evidence type="ECO:0000313" key="6">
    <source>
        <dbReference type="EMBL" id="PIZ64158.1"/>
    </source>
</evidence>
<dbReference type="GO" id="GO:0003735">
    <property type="term" value="F:structural constituent of ribosome"/>
    <property type="evidence" value="ECO:0007669"/>
    <property type="project" value="InterPro"/>
</dbReference>
<dbReference type="HAMAP" id="MF_00514">
    <property type="entry name" value="Ribosomal_bL35"/>
    <property type="match status" value="1"/>
</dbReference>
<evidence type="ECO:0000313" key="7">
    <source>
        <dbReference type="Proteomes" id="UP000228503"/>
    </source>
</evidence>
<keyword evidence="2 4" id="KW-0689">Ribosomal protein</keyword>
<dbReference type="Pfam" id="PF01632">
    <property type="entry name" value="Ribosomal_L35p"/>
    <property type="match status" value="1"/>
</dbReference>
<accession>A0A2M7U209</accession>
<evidence type="ECO:0000256" key="4">
    <source>
        <dbReference type="HAMAP-Rule" id="MF_00514"/>
    </source>
</evidence>